<evidence type="ECO:0000313" key="6">
    <source>
        <dbReference type="Proteomes" id="UP000463883"/>
    </source>
</evidence>
<comment type="subcellular location">
    <subcellularLocation>
        <location evidence="3">Cytoplasm</location>
    </subcellularLocation>
</comment>
<comment type="catalytic activity">
    <reaction evidence="3">
        <text>3'-dephospho-CoA + ATP = ADP + CoA + H(+)</text>
        <dbReference type="Rhea" id="RHEA:18245"/>
        <dbReference type="ChEBI" id="CHEBI:15378"/>
        <dbReference type="ChEBI" id="CHEBI:30616"/>
        <dbReference type="ChEBI" id="CHEBI:57287"/>
        <dbReference type="ChEBI" id="CHEBI:57328"/>
        <dbReference type="ChEBI" id="CHEBI:456216"/>
        <dbReference type="EC" id="2.7.1.24"/>
    </reaction>
</comment>
<dbReference type="EC" id="2.7.1.24" evidence="3 4"/>
<keyword evidence="3 5" id="KW-0808">Transferase</keyword>
<organism evidence="5 6">
    <name type="scientific">Aminipila terrae</name>
    <dbReference type="NCBI Taxonomy" id="2697030"/>
    <lineage>
        <taxon>Bacteria</taxon>
        <taxon>Bacillati</taxon>
        <taxon>Bacillota</taxon>
        <taxon>Clostridia</taxon>
        <taxon>Peptostreptococcales</taxon>
        <taxon>Anaerovoracaceae</taxon>
        <taxon>Aminipila</taxon>
    </lineage>
</organism>
<keyword evidence="6" id="KW-1185">Reference proteome</keyword>
<dbReference type="SUPFAM" id="SSF52540">
    <property type="entry name" value="P-loop containing nucleoside triphosphate hydrolases"/>
    <property type="match status" value="1"/>
</dbReference>
<accession>A0A6P1MIE7</accession>
<name>A0A6P1MIE7_9FIRM</name>
<dbReference type="EMBL" id="CP047591">
    <property type="protein sequence ID" value="QHI73677.1"/>
    <property type="molecule type" value="Genomic_DNA"/>
</dbReference>
<dbReference type="KEGG" id="amic:Ami3637_15990"/>
<proteinExistence type="inferred from homology"/>
<feature type="binding site" evidence="3">
    <location>
        <begin position="11"/>
        <end position="16"/>
    </location>
    <ligand>
        <name>ATP</name>
        <dbReference type="ChEBI" id="CHEBI:30616"/>
    </ligand>
</feature>
<evidence type="ECO:0000256" key="2">
    <source>
        <dbReference type="ARBA" id="ARBA00022840"/>
    </source>
</evidence>
<keyword evidence="3 5" id="KW-0418">Kinase</keyword>
<dbReference type="GO" id="GO:0015937">
    <property type="term" value="P:coenzyme A biosynthetic process"/>
    <property type="evidence" value="ECO:0007669"/>
    <property type="project" value="UniProtKB-UniRule"/>
</dbReference>
<protein>
    <recommendedName>
        <fullName evidence="3 4">Dephospho-CoA kinase</fullName>
        <ecNumber evidence="3 4">2.7.1.24</ecNumber>
    </recommendedName>
    <alternativeName>
        <fullName evidence="3">Dephosphocoenzyme A kinase</fullName>
    </alternativeName>
</protein>
<keyword evidence="1 3" id="KW-0547">Nucleotide-binding</keyword>
<keyword evidence="2 3" id="KW-0067">ATP-binding</keyword>
<dbReference type="Pfam" id="PF01121">
    <property type="entry name" value="CoaE"/>
    <property type="match status" value="1"/>
</dbReference>
<dbReference type="PROSITE" id="PS51219">
    <property type="entry name" value="DPCK"/>
    <property type="match status" value="1"/>
</dbReference>
<evidence type="ECO:0000313" key="5">
    <source>
        <dbReference type="EMBL" id="QHI73677.1"/>
    </source>
</evidence>
<dbReference type="GO" id="GO:0004140">
    <property type="term" value="F:dephospho-CoA kinase activity"/>
    <property type="evidence" value="ECO:0007669"/>
    <property type="project" value="UniProtKB-UniRule"/>
</dbReference>
<dbReference type="UniPathway" id="UPA00241">
    <property type="reaction ID" value="UER00356"/>
</dbReference>
<dbReference type="GO" id="GO:0005524">
    <property type="term" value="F:ATP binding"/>
    <property type="evidence" value="ECO:0007669"/>
    <property type="project" value="UniProtKB-UniRule"/>
</dbReference>
<dbReference type="HAMAP" id="MF_00376">
    <property type="entry name" value="Dephospho_CoA_kinase"/>
    <property type="match status" value="1"/>
</dbReference>
<reference evidence="5 6" key="1">
    <citation type="submission" date="2020-01" db="EMBL/GenBank/DDBJ databases">
        <title>Genomic analysis of Aminipila sp. CBA3637.</title>
        <authorList>
            <person name="Kim Y.B."/>
            <person name="Roh S.W."/>
        </authorList>
    </citation>
    <scope>NUCLEOTIDE SEQUENCE [LARGE SCALE GENOMIC DNA]</scope>
    <source>
        <strain evidence="5 6">CBA3637</strain>
    </source>
</reference>
<evidence type="ECO:0000256" key="3">
    <source>
        <dbReference type="HAMAP-Rule" id="MF_00376"/>
    </source>
</evidence>
<dbReference type="Gene3D" id="3.40.50.300">
    <property type="entry name" value="P-loop containing nucleotide triphosphate hydrolases"/>
    <property type="match status" value="1"/>
</dbReference>
<comment type="function">
    <text evidence="3">Catalyzes the phosphorylation of the 3'-hydroxyl group of dephosphocoenzyme A to form coenzyme A.</text>
</comment>
<evidence type="ECO:0000256" key="1">
    <source>
        <dbReference type="ARBA" id="ARBA00022741"/>
    </source>
</evidence>
<evidence type="ECO:0000256" key="4">
    <source>
        <dbReference type="NCBIfam" id="TIGR00152"/>
    </source>
</evidence>
<dbReference type="NCBIfam" id="TIGR00152">
    <property type="entry name" value="dephospho-CoA kinase"/>
    <property type="match status" value="1"/>
</dbReference>
<dbReference type="InterPro" id="IPR027417">
    <property type="entry name" value="P-loop_NTPase"/>
</dbReference>
<dbReference type="PANTHER" id="PTHR10695">
    <property type="entry name" value="DEPHOSPHO-COA KINASE-RELATED"/>
    <property type="match status" value="1"/>
</dbReference>
<dbReference type="AlphaFoldDB" id="A0A6P1MIE7"/>
<sequence length="194" mass="21938">MKIIGLTGGIGSGKSTVSDYLSQKGYPIIDADKIARQIVAPDSETLFKLVECFGNSILNQDGTLNRKGLALTAFSNKEQKQKLDSIMLSEIVRIISDNIEKYEKQGEKLIFIDAPLLFETGLDKKSNEIWVVDAEDEVRIQRVIKRDGSSREEILLRIENQMSRQEQHDKADYILNNSTTQEALYEQVDKLLKS</sequence>
<gene>
    <name evidence="3" type="primary">coaE</name>
    <name evidence="5" type="ORF">Ami3637_15990</name>
</gene>
<dbReference type="GO" id="GO:0005737">
    <property type="term" value="C:cytoplasm"/>
    <property type="evidence" value="ECO:0007669"/>
    <property type="project" value="UniProtKB-SubCell"/>
</dbReference>
<dbReference type="Proteomes" id="UP000463883">
    <property type="component" value="Chromosome"/>
</dbReference>
<dbReference type="CDD" id="cd02022">
    <property type="entry name" value="DPCK"/>
    <property type="match status" value="1"/>
</dbReference>
<comment type="similarity">
    <text evidence="3">Belongs to the CoaE family.</text>
</comment>
<keyword evidence="3" id="KW-0173">Coenzyme A biosynthesis</keyword>
<keyword evidence="3" id="KW-0963">Cytoplasm</keyword>
<dbReference type="PANTHER" id="PTHR10695:SF46">
    <property type="entry name" value="BIFUNCTIONAL COENZYME A SYNTHASE-RELATED"/>
    <property type="match status" value="1"/>
</dbReference>
<dbReference type="InterPro" id="IPR001977">
    <property type="entry name" value="Depp_CoAkinase"/>
</dbReference>
<comment type="pathway">
    <text evidence="3">Cofactor biosynthesis; coenzyme A biosynthesis; CoA from (R)-pantothenate: step 5/5.</text>
</comment>
<dbReference type="RefSeq" id="WP_162363442.1">
    <property type="nucleotide sequence ID" value="NZ_CP047591.1"/>
</dbReference>